<dbReference type="Proteomes" id="UP000295334">
    <property type="component" value="Unassembled WGS sequence"/>
</dbReference>
<feature type="transmembrane region" description="Helical" evidence="1">
    <location>
        <begin position="100"/>
        <end position="117"/>
    </location>
</feature>
<dbReference type="PANTHER" id="PTHR14969:SF13">
    <property type="entry name" value="AT30094P"/>
    <property type="match status" value="1"/>
</dbReference>
<reference evidence="3 4" key="1">
    <citation type="submission" date="2019-03" db="EMBL/GenBank/DDBJ databases">
        <authorList>
            <person name="Kim M.K.M."/>
        </authorList>
    </citation>
    <scope>NUCLEOTIDE SEQUENCE [LARGE SCALE GENOMIC DNA]</scope>
    <source>
        <strain evidence="3 4">17J68-12</strain>
    </source>
</reference>
<gene>
    <name evidence="3" type="ORF">EPD60_05805</name>
</gene>
<dbReference type="EMBL" id="SJZI01000008">
    <property type="protein sequence ID" value="TCJ17703.1"/>
    <property type="molecule type" value="Genomic_DNA"/>
</dbReference>
<feature type="transmembrane region" description="Helical" evidence="1">
    <location>
        <begin position="137"/>
        <end position="159"/>
    </location>
</feature>
<evidence type="ECO:0000256" key="1">
    <source>
        <dbReference type="SAM" id="Phobius"/>
    </source>
</evidence>
<feature type="transmembrane region" description="Helical" evidence="1">
    <location>
        <begin position="197"/>
        <end position="215"/>
    </location>
</feature>
<keyword evidence="1" id="KW-1133">Transmembrane helix</keyword>
<dbReference type="Pfam" id="PF01569">
    <property type="entry name" value="PAP2"/>
    <property type="match status" value="1"/>
</dbReference>
<keyword evidence="4" id="KW-1185">Reference proteome</keyword>
<dbReference type="PANTHER" id="PTHR14969">
    <property type="entry name" value="SPHINGOSINE-1-PHOSPHATE PHOSPHOHYDROLASE"/>
    <property type="match status" value="1"/>
</dbReference>
<feature type="transmembrane region" description="Helical" evidence="1">
    <location>
        <begin position="20"/>
        <end position="38"/>
    </location>
</feature>
<keyword evidence="1" id="KW-0812">Transmembrane</keyword>
<name>A0A4R1BK42_9BACT</name>
<feature type="domain" description="Phosphatidic acid phosphatase type 2/haloperoxidase" evidence="2">
    <location>
        <begin position="103"/>
        <end position="212"/>
    </location>
</feature>
<dbReference type="SMART" id="SM00014">
    <property type="entry name" value="acidPPc"/>
    <property type="match status" value="1"/>
</dbReference>
<dbReference type="CDD" id="cd03392">
    <property type="entry name" value="PAP2_like_2"/>
    <property type="match status" value="1"/>
</dbReference>
<keyword evidence="1" id="KW-0472">Membrane</keyword>
<feature type="transmembrane region" description="Helical" evidence="1">
    <location>
        <begin position="171"/>
        <end position="191"/>
    </location>
</feature>
<dbReference type="InterPro" id="IPR000326">
    <property type="entry name" value="PAP2/HPO"/>
</dbReference>
<sequence>MDMRNGFLRRYFQKLPGRVLLLLLLFIGALGFFIFIMHEVLWKKEVQADQLVFTYLAPRRDDGLTAFMKAVTYCASGTFLQIAYSILVLNYLLRRNWKRAVEVGVIGIGGYVINFFMKDAFQRQRPPGPLIGPLHNFSFPSGHATSAFIFYGLLVYLIFKTKIPRPYKYVAAVLLPAFALLIGFSRVYLRVHYASDVVAGLCIGLAWLLLAIGLMERLKKRSDREAGQAAAQGRE</sequence>
<dbReference type="OrthoDB" id="9773582at2"/>
<evidence type="ECO:0000259" key="2">
    <source>
        <dbReference type="SMART" id="SM00014"/>
    </source>
</evidence>
<dbReference type="AlphaFoldDB" id="A0A4R1BK42"/>
<dbReference type="InterPro" id="IPR036938">
    <property type="entry name" value="PAP2/HPO_sf"/>
</dbReference>
<accession>A0A4R1BK42</accession>
<comment type="caution">
    <text evidence="3">The sequence shown here is derived from an EMBL/GenBank/DDBJ whole genome shotgun (WGS) entry which is preliminary data.</text>
</comment>
<feature type="transmembrane region" description="Helical" evidence="1">
    <location>
        <begin position="70"/>
        <end position="93"/>
    </location>
</feature>
<evidence type="ECO:0000313" key="3">
    <source>
        <dbReference type="EMBL" id="TCJ17703.1"/>
    </source>
</evidence>
<protein>
    <submittedName>
        <fullName evidence="3">Phosphatase PAP2 family protein</fullName>
    </submittedName>
</protein>
<organism evidence="3 4">
    <name type="scientific">Flaviaesturariibacter flavus</name>
    <dbReference type="NCBI Taxonomy" id="2502780"/>
    <lineage>
        <taxon>Bacteria</taxon>
        <taxon>Pseudomonadati</taxon>
        <taxon>Bacteroidota</taxon>
        <taxon>Chitinophagia</taxon>
        <taxon>Chitinophagales</taxon>
        <taxon>Chitinophagaceae</taxon>
        <taxon>Flaviaestuariibacter</taxon>
    </lineage>
</organism>
<dbReference type="SUPFAM" id="SSF48317">
    <property type="entry name" value="Acid phosphatase/Vanadium-dependent haloperoxidase"/>
    <property type="match status" value="1"/>
</dbReference>
<proteinExistence type="predicted"/>
<evidence type="ECO:0000313" key="4">
    <source>
        <dbReference type="Proteomes" id="UP000295334"/>
    </source>
</evidence>
<dbReference type="Gene3D" id="1.20.144.10">
    <property type="entry name" value="Phosphatidic acid phosphatase type 2/haloperoxidase"/>
    <property type="match status" value="2"/>
</dbReference>